<dbReference type="AlphaFoldDB" id="A0A377LP87"/>
<organism evidence="2 3">
    <name type="scientific">Enterobacter cloacae</name>
    <dbReference type="NCBI Taxonomy" id="550"/>
    <lineage>
        <taxon>Bacteria</taxon>
        <taxon>Pseudomonadati</taxon>
        <taxon>Pseudomonadota</taxon>
        <taxon>Gammaproteobacteria</taxon>
        <taxon>Enterobacterales</taxon>
        <taxon>Enterobacteriaceae</taxon>
        <taxon>Enterobacter</taxon>
        <taxon>Enterobacter cloacae complex</taxon>
    </lineage>
</organism>
<feature type="compositionally biased region" description="Polar residues" evidence="1">
    <location>
        <begin position="7"/>
        <end position="22"/>
    </location>
</feature>
<name>A0A377LP87_ENTCL</name>
<gene>
    <name evidence="2" type="ORF">NCTC10005_00818</name>
</gene>
<evidence type="ECO:0000256" key="1">
    <source>
        <dbReference type="SAM" id="MobiDB-lite"/>
    </source>
</evidence>
<dbReference type="EMBL" id="UGJB01000004">
    <property type="protein sequence ID" value="STQ08167.1"/>
    <property type="molecule type" value="Genomic_DNA"/>
</dbReference>
<protein>
    <submittedName>
        <fullName evidence="2">Uncharacterized protein</fullName>
    </submittedName>
</protein>
<evidence type="ECO:0000313" key="2">
    <source>
        <dbReference type="EMBL" id="STQ08167.1"/>
    </source>
</evidence>
<accession>A0A377LP87</accession>
<reference evidence="2 3" key="1">
    <citation type="submission" date="2018-06" db="EMBL/GenBank/DDBJ databases">
        <authorList>
            <consortium name="Pathogen Informatics"/>
            <person name="Doyle S."/>
        </authorList>
    </citation>
    <scope>NUCLEOTIDE SEQUENCE [LARGE SCALE GENOMIC DNA]</scope>
    <source>
        <strain evidence="2 3">NCTC10005</strain>
    </source>
</reference>
<dbReference type="Proteomes" id="UP000255106">
    <property type="component" value="Unassembled WGS sequence"/>
</dbReference>
<evidence type="ECO:0000313" key="3">
    <source>
        <dbReference type="Proteomes" id="UP000255106"/>
    </source>
</evidence>
<feature type="region of interest" description="Disordered" evidence="1">
    <location>
        <begin position="1"/>
        <end position="22"/>
    </location>
</feature>
<sequence length="102" mass="11684">MHGRIENQANNGHTDNGQQNAAWDFQFFQTNNHRQANQGHDHREAGEVTQRHRQTVQRVLNDQTHAIGGNQQQEQTDTDTGAVRHAVRQVCAKSSYECRLPR</sequence>
<proteinExistence type="predicted"/>